<organism evidence="2">
    <name type="scientific">freshwater metagenome</name>
    <dbReference type="NCBI Taxonomy" id="449393"/>
    <lineage>
        <taxon>unclassified sequences</taxon>
        <taxon>metagenomes</taxon>
        <taxon>ecological metagenomes</taxon>
    </lineage>
</organism>
<accession>A0A6J6NLE2</accession>
<dbReference type="AlphaFoldDB" id="A0A6J6NLE2"/>
<dbReference type="InterPro" id="IPR025111">
    <property type="entry name" value="DUF4032"/>
</dbReference>
<dbReference type="Pfam" id="PF13224">
    <property type="entry name" value="DUF4032"/>
    <property type="match status" value="1"/>
</dbReference>
<dbReference type="EMBL" id="CAEZXK010000011">
    <property type="protein sequence ID" value="CAB4685555.1"/>
    <property type="molecule type" value="Genomic_DNA"/>
</dbReference>
<sequence length="93" mass="10606">MVNAIPIEMRGKLEPAEIFHQVLEHRWYKAENEQRGIPLLEAVQSYVTNVLAFRRDEEAYLAPTTGTINLPDAVPTGMIIAIDDEEADWRDLV</sequence>
<evidence type="ECO:0000259" key="1">
    <source>
        <dbReference type="Pfam" id="PF13224"/>
    </source>
</evidence>
<protein>
    <submittedName>
        <fullName evidence="2">Unannotated protein</fullName>
    </submittedName>
</protein>
<proteinExistence type="predicted"/>
<feature type="domain" description="DUF4032" evidence="1">
    <location>
        <begin position="1"/>
        <end position="51"/>
    </location>
</feature>
<gene>
    <name evidence="2" type="ORF">UFOPK2370_00603</name>
</gene>
<evidence type="ECO:0000313" key="2">
    <source>
        <dbReference type="EMBL" id="CAB4685555.1"/>
    </source>
</evidence>
<name>A0A6J6NLE2_9ZZZZ</name>
<reference evidence="2" key="1">
    <citation type="submission" date="2020-05" db="EMBL/GenBank/DDBJ databases">
        <authorList>
            <person name="Chiriac C."/>
            <person name="Salcher M."/>
            <person name="Ghai R."/>
            <person name="Kavagutti S V."/>
        </authorList>
    </citation>
    <scope>NUCLEOTIDE SEQUENCE</scope>
</reference>